<proteinExistence type="predicted"/>
<sequence length="117" mass="13396">MKFDLQHKTNISVLHCIINAKPSSSPDTCVQYRPDSFNLCETYKNAISHINSNTNQITNQRITLEITILNYPDDTQILVEQEKSALNSLPEDSKLFKIFSQIAIKVEDTTYIIYGQE</sequence>
<accession>A0A1T0CKZ3</accession>
<dbReference type="AlphaFoldDB" id="A0A1T0CKZ3"/>
<organism evidence="1 2">
    <name type="scientific">Moraxella pluranimalium</name>
    <dbReference type="NCBI Taxonomy" id="470453"/>
    <lineage>
        <taxon>Bacteria</taxon>
        <taxon>Pseudomonadati</taxon>
        <taxon>Pseudomonadota</taxon>
        <taxon>Gammaproteobacteria</taxon>
        <taxon>Moraxellales</taxon>
        <taxon>Moraxellaceae</taxon>
        <taxon>Moraxella</taxon>
    </lineage>
</organism>
<gene>
    <name evidence="1" type="ORF">B0680_08815</name>
</gene>
<dbReference type="Proteomes" id="UP000189800">
    <property type="component" value="Unassembled WGS sequence"/>
</dbReference>
<keyword evidence="2" id="KW-1185">Reference proteome</keyword>
<dbReference type="RefSeq" id="WP_078254732.1">
    <property type="nucleotide sequence ID" value="NZ_MUYU01000023.1"/>
</dbReference>
<reference evidence="1 2" key="1">
    <citation type="submission" date="2017-02" db="EMBL/GenBank/DDBJ databases">
        <title>Draft genome sequence of Moraxella pluranimalium CCUG 54913T type strain.</title>
        <authorList>
            <person name="Salva-Serra F."/>
            <person name="Engstrom-Jakobsson H."/>
            <person name="Thorell K."/>
            <person name="Jaen-Luchoro D."/>
            <person name="Gonzales-Siles L."/>
            <person name="Karlsson R."/>
            <person name="Yazdan S."/>
            <person name="Boulund F."/>
            <person name="Johnning A."/>
            <person name="Engstrand L."/>
            <person name="Kristiansson E."/>
            <person name="Moore E."/>
        </authorList>
    </citation>
    <scope>NUCLEOTIDE SEQUENCE [LARGE SCALE GENOMIC DNA]</scope>
    <source>
        <strain evidence="1 2">CCUG 54913</strain>
    </source>
</reference>
<comment type="caution">
    <text evidence="1">The sequence shown here is derived from an EMBL/GenBank/DDBJ whole genome shotgun (WGS) entry which is preliminary data.</text>
</comment>
<evidence type="ECO:0000313" key="1">
    <source>
        <dbReference type="EMBL" id="OOS22995.1"/>
    </source>
</evidence>
<name>A0A1T0CKZ3_9GAMM</name>
<evidence type="ECO:0000313" key="2">
    <source>
        <dbReference type="Proteomes" id="UP000189800"/>
    </source>
</evidence>
<dbReference type="STRING" id="470453.B0680_08815"/>
<protein>
    <submittedName>
        <fullName evidence="1">Uncharacterized protein</fullName>
    </submittedName>
</protein>
<dbReference type="EMBL" id="MUYU01000023">
    <property type="protein sequence ID" value="OOS22995.1"/>
    <property type="molecule type" value="Genomic_DNA"/>
</dbReference>
<dbReference type="OrthoDB" id="9864143at2"/>